<dbReference type="Pfam" id="PF12229">
    <property type="entry name" value="PG_binding_4"/>
    <property type="match status" value="1"/>
</dbReference>
<dbReference type="InterPro" id="IPR052913">
    <property type="entry name" value="Glycopeptide_resist_protein"/>
</dbReference>
<dbReference type="PANTHER" id="PTHR35788">
    <property type="entry name" value="EXPORTED PROTEIN-RELATED"/>
    <property type="match status" value="1"/>
</dbReference>
<proteinExistence type="predicted"/>
<evidence type="ECO:0000313" key="2">
    <source>
        <dbReference type="EMBL" id="OGC14980.1"/>
    </source>
</evidence>
<dbReference type="InterPro" id="IPR022029">
    <property type="entry name" value="YoaR-like_PG-bd"/>
</dbReference>
<dbReference type="Proteomes" id="UP000177905">
    <property type="component" value="Unassembled WGS sequence"/>
</dbReference>
<accession>A0A1F4S3J3</accession>
<protein>
    <recommendedName>
        <fullName evidence="1">YoaR-like putative peptidoglycan binding domain-containing protein</fullName>
    </recommendedName>
</protein>
<dbReference type="Pfam" id="PF04294">
    <property type="entry name" value="VanW"/>
    <property type="match status" value="1"/>
</dbReference>
<sequence length="448" mass="50458">MNSQAGIKFLFILAILSVFVLAGIMAFDFIISNQKLPPNSFIGEVNISKLTRKEVVDKLNRSFISEVFPHSIVLSVSSDESFSFLPRELGLYYLSEKTANNIFSLPQNTNYFLSLQKRLSQHYHVFTPSLSFTPSKTEAILSELAQQINAPAIDAKIEFDEKTGGYHIYPDNPSRKLNVEKTLEKLRRALLNGGYIVSAEVEYSFDQKITEESLRSMPPVHKIASFTTYFGSHDSPNRIHNIKLIASWLDGKLIMPDGIFSLTEQIGDFSPQRGFRQAFVISNNELVPEYGGGTCQIATTLYNVVSLADLKVIARRNHSFYFNIYPLGRDATVYPGSADFKFQNDTGRPILIKTTATNHKLSFSIYGTPTSKEVTFSSPAIYMASHGGKYIPTSYKTIIHSGAPFRTVVKRTVTNKDSKEVLKEEFIRSYYRLYGDGVNVPIKRREPI</sequence>
<evidence type="ECO:0000313" key="3">
    <source>
        <dbReference type="Proteomes" id="UP000177905"/>
    </source>
</evidence>
<dbReference type="EMBL" id="MEUA01000027">
    <property type="protein sequence ID" value="OGC14980.1"/>
    <property type="molecule type" value="Genomic_DNA"/>
</dbReference>
<evidence type="ECO:0000259" key="1">
    <source>
        <dbReference type="Pfam" id="PF12229"/>
    </source>
</evidence>
<gene>
    <name evidence="2" type="ORF">A2290_01470</name>
</gene>
<feature type="domain" description="YoaR-like putative peptidoglycan binding" evidence="1">
    <location>
        <begin position="84"/>
        <end position="193"/>
    </location>
</feature>
<dbReference type="InterPro" id="IPR007391">
    <property type="entry name" value="Vancomycin_resist_VanW"/>
</dbReference>
<dbReference type="PANTHER" id="PTHR35788:SF1">
    <property type="entry name" value="EXPORTED PROTEIN"/>
    <property type="match status" value="1"/>
</dbReference>
<reference evidence="2 3" key="1">
    <citation type="journal article" date="2016" name="Nat. Commun.">
        <title>Thousands of microbial genomes shed light on interconnected biogeochemical processes in an aquifer system.</title>
        <authorList>
            <person name="Anantharaman K."/>
            <person name="Brown C.T."/>
            <person name="Hug L.A."/>
            <person name="Sharon I."/>
            <person name="Castelle C.J."/>
            <person name="Probst A.J."/>
            <person name="Thomas B.C."/>
            <person name="Singh A."/>
            <person name="Wilkins M.J."/>
            <person name="Karaoz U."/>
            <person name="Brodie E.L."/>
            <person name="Williams K.H."/>
            <person name="Hubbard S.S."/>
            <person name="Banfield J.F."/>
        </authorList>
    </citation>
    <scope>NUCLEOTIDE SEQUENCE [LARGE SCALE GENOMIC DNA]</scope>
</reference>
<dbReference type="AlphaFoldDB" id="A0A1F4S3J3"/>
<comment type="caution">
    <text evidence="2">The sequence shown here is derived from an EMBL/GenBank/DDBJ whole genome shotgun (WGS) entry which is preliminary data.</text>
</comment>
<name>A0A1F4S3J3_UNCSA</name>
<organism evidence="2 3">
    <name type="scientific">candidate division WOR-1 bacterium RIFOXYB2_FULL_36_35</name>
    <dbReference type="NCBI Taxonomy" id="1802578"/>
    <lineage>
        <taxon>Bacteria</taxon>
        <taxon>Bacillati</taxon>
        <taxon>Saganbacteria</taxon>
    </lineage>
</organism>